<organism evidence="1 2">
    <name type="scientific">Trifolium medium</name>
    <dbReference type="NCBI Taxonomy" id="97028"/>
    <lineage>
        <taxon>Eukaryota</taxon>
        <taxon>Viridiplantae</taxon>
        <taxon>Streptophyta</taxon>
        <taxon>Embryophyta</taxon>
        <taxon>Tracheophyta</taxon>
        <taxon>Spermatophyta</taxon>
        <taxon>Magnoliopsida</taxon>
        <taxon>eudicotyledons</taxon>
        <taxon>Gunneridae</taxon>
        <taxon>Pentapetalae</taxon>
        <taxon>rosids</taxon>
        <taxon>fabids</taxon>
        <taxon>Fabales</taxon>
        <taxon>Fabaceae</taxon>
        <taxon>Papilionoideae</taxon>
        <taxon>50 kb inversion clade</taxon>
        <taxon>NPAAA clade</taxon>
        <taxon>Hologalegina</taxon>
        <taxon>IRL clade</taxon>
        <taxon>Trifolieae</taxon>
        <taxon>Trifolium</taxon>
    </lineage>
</organism>
<evidence type="ECO:0000313" key="2">
    <source>
        <dbReference type="Proteomes" id="UP000265520"/>
    </source>
</evidence>
<sequence length="95" mass="10788">MLMLDPTTTTSLSLVNFLHRRINALAIANRFSATVSGAMSKDMYYLSVNSSRSNIPVSRHRLGTLRLTLDMLRPTMQVLVHLRITSWSTVEQHIM</sequence>
<reference evidence="1 2" key="1">
    <citation type="journal article" date="2018" name="Front. Plant Sci.">
        <title>Red Clover (Trifolium pratense) and Zigzag Clover (T. medium) - A Picture of Genomic Similarities and Differences.</title>
        <authorList>
            <person name="Dluhosova J."/>
            <person name="Istvanek J."/>
            <person name="Nedelnik J."/>
            <person name="Repkova J."/>
        </authorList>
    </citation>
    <scope>NUCLEOTIDE SEQUENCE [LARGE SCALE GENOMIC DNA]</scope>
    <source>
        <strain evidence="2">cv. 10/8</strain>
        <tissue evidence="1">Leaf</tissue>
    </source>
</reference>
<dbReference type="AlphaFoldDB" id="A0A392S9R5"/>
<comment type="caution">
    <text evidence="1">The sequence shown here is derived from an EMBL/GenBank/DDBJ whole genome shotgun (WGS) entry which is preliminary data.</text>
</comment>
<dbReference type="EMBL" id="LXQA010346548">
    <property type="protein sequence ID" value="MCI45631.1"/>
    <property type="molecule type" value="Genomic_DNA"/>
</dbReference>
<name>A0A392S9R5_9FABA</name>
<dbReference type="Proteomes" id="UP000265520">
    <property type="component" value="Unassembled WGS sequence"/>
</dbReference>
<protein>
    <submittedName>
        <fullName evidence="1">Uncharacterized protein</fullName>
    </submittedName>
</protein>
<evidence type="ECO:0000313" key="1">
    <source>
        <dbReference type="EMBL" id="MCI45631.1"/>
    </source>
</evidence>
<keyword evidence="2" id="KW-1185">Reference proteome</keyword>
<proteinExistence type="predicted"/>
<accession>A0A392S9R5</accession>